<dbReference type="PANTHER" id="PTHR39339:SF1">
    <property type="entry name" value="CHAD DOMAIN-CONTAINING PROTEIN"/>
    <property type="match status" value="1"/>
</dbReference>
<gene>
    <name evidence="3" type="ORF">BJ963_000719</name>
</gene>
<dbReference type="AlphaFoldDB" id="A0A852SXI2"/>
<evidence type="ECO:0000259" key="2">
    <source>
        <dbReference type="PROSITE" id="PS51708"/>
    </source>
</evidence>
<feature type="domain" description="CHAD" evidence="2">
    <location>
        <begin position="1"/>
        <end position="268"/>
    </location>
</feature>
<evidence type="ECO:0000313" key="4">
    <source>
        <dbReference type="Proteomes" id="UP000589620"/>
    </source>
</evidence>
<sequence length="272" mass="29541">MYALVGVSAELAEQLVAIETGGEDAVHQARTGVRRLRSILSVYRPAFDREAQRAMRGRLTGLGERLGRVRDAEVRARDLEGLLGAESAPELVDAVEAIAAEARAEHERAHAELLRHLRSRAHRTLLADLQRFAAAPPLAKPGRRHPRRVARKGLAKAARRVRRSSGESLEQRHETRKAARRLRYAAEAVVDDLGREAVRIAAAAKTVQDALGDHRDLVLLARHLRVRADARRLSASAAAGIAVLAAECDQRAEGLLAGLDEKVAAIEAVAGE</sequence>
<proteinExistence type="predicted"/>
<evidence type="ECO:0000256" key="1">
    <source>
        <dbReference type="SAM" id="MobiDB-lite"/>
    </source>
</evidence>
<dbReference type="InterPro" id="IPR007899">
    <property type="entry name" value="CHAD_dom"/>
</dbReference>
<dbReference type="InterPro" id="IPR038186">
    <property type="entry name" value="CHAD_dom_sf"/>
</dbReference>
<organism evidence="3 4">
    <name type="scientific">Leifsonia soli</name>
    <dbReference type="NCBI Taxonomy" id="582665"/>
    <lineage>
        <taxon>Bacteria</taxon>
        <taxon>Bacillati</taxon>
        <taxon>Actinomycetota</taxon>
        <taxon>Actinomycetes</taxon>
        <taxon>Micrococcales</taxon>
        <taxon>Microbacteriaceae</taxon>
        <taxon>Leifsonia</taxon>
    </lineage>
</organism>
<feature type="region of interest" description="Disordered" evidence="1">
    <location>
        <begin position="155"/>
        <end position="174"/>
    </location>
</feature>
<dbReference type="Proteomes" id="UP000589620">
    <property type="component" value="Unassembled WGS sequence"/>
</dbReference>
<keyword evidence="4" id="KW-1185">Reference proteome</keyword>
<dbReference type="Gene3D" id="1.40.20.10">
    <property type="entry name" value="CHAD domain"/>
    <property type="match status" value="1"/>
</dbReference>
<dbReference type="PANTHER" id="PTHR39339">
    <property type="entry name" value="SLR1444 PROTEIN"/>
    <property type="match status" value="1"/>
</dbReference>
<dbReference type="SMART" id="SM00880">
    <property type="entry name" value="CHAD"/>
    <property type="match status" value="1"/>
</dbReference>
<dbReference type="PROSITE" id="PS51708">
    <property type="entry name" value="CHAD"/>
    <property type="match status" value="1"/>
</dbReference>
<comment type="caution">
    <text evidence="3">The sequence shown here is derived from an EMBL/GenBank/DDBJ whole genome shotgun (WGS) entry which is preliminary data.</text>
</comment>
<reference evidence="3 4" key="1">
    <citation type="submission" date="2020-07" db="EMBL/GenBank/DDBJ databases">
        <title>Sequencing the genomes of 1000 actinobacteria strains.</title>
        <authorList>
            <person name="Klenk H.-P."/>
        </authorList>
    </citation>
    <scope>NUCLEOTIDE SEQUENCE [LARGE SCALE GENOMIC DNA]</scope>
    <source>
        <strain evidence="3 4">DSM 23871</strain>
    </source>
</reference>
<dbReference type="RefSeq" id="WP_246297982.1">
    <property type="nucleotide sequence ID" value="NZ_BAAAPX010000001.1"/>
</dbReference>
<dbReference type="EMBL" id="JACCBJ010000001">
    <property type="protein sequence ID" value="NYD73200.1"/>
    <property type="molecule type" value="Genomic_DNA"/>
</dbReference>
<protein>
    <submittedName>
        <fullName evidence="3">CHAD domain-containing protein</fullName>
    </submittedName>
</protein>
<name>A0A852SXI2_9MICO</name>
<dbReference type="Pfam" id="PF05235">
    <property type="entry name" value="CHAD"/>
    <property type="match status" value="1"/>
</dbReference>
<evidence type="ECO:0000313" key="3">
    <source>
        <dbReference type="EMBL" id="NYD73200.1"/>
    </source>
</evidence>
<accession>A0A852SXI2</accession>